<proteinExistence type="inferred from homology"/>
<accession>A0ABN2T612</accession>
<dbReference type="Gene3D" id="3.40.1350.10">
    <property type="match status" value="1"/>
</dbReference>
<keyword evidence="4" id="KW-1185">Reference proteome</keyword>
<dbReference type="CDD" id="cd20736">
    <property type="entry name" value="PoNe_Nuclease"/>
    <property type="match status" value="1"/>
</dbReference>
<dbReference type="NCBIfam" id="TIGR00252">
    <property type="entry name" value="YraN family protein"/>
    <property type="match status" value="1"/>
</dbReference>
<comment type="similarity">
    <text evidence="1 2">Belongs to the UPF0102 family.</text>
</comment>
<organism evidence="3 4">
    <name type="scientific">Nocardiopsis rhodophaea</name>
    <dbReference type="NCBI Taxonomy" id="280238"/>
    <lineage>
        <taxon>Bacteria</taxon>
        <taxon>Bacillati</taxon>
        <taxon>Actinomycetota</taxon>
        <taxon>Actinomycetes</taxon>
        <taxon>Streptosporangiales</taxon>
        <taxon>Nocardiopsidaceae</taxon>
        <taxon>Nocardiopsis</taxon>
    </lineage>
</organism>
<dbReference type="InterPro" id="IPR003509">
    <property type="entry name" value="UPF0102_YraN-like"/>
</dbReference>
<comment type="caution">
    <text evidence="3">The sequence shown here is derived from an EMBL/GenBank/DDBJ whole genome shotgun (WGS) entry which is preliminary data.</text>
</comment>
<dbReference type="InterPro" id="IPR011856">
    <property type="entry name" value="tRNA_endonuc-like_dom_sf"/>
</dbReference>
<evidence type="ECO:0000256" key="2">
    <source>
        <dbReference type="HAMAP-Rule" id="MF_00048"/>
    </source>
</evidence>
<protein>
    <recommendedName>
        <fullName evidence="2">UPF0102 protein GCM10009799_28590</fullName>
    </recommendedName>
</protein>
<dbReference type="NCBIfam" id="NF009154">
    <property type="entry name" value="PRK12497.3-3"/>
    <property type="match status" value="1"/>
</dbReference>
<dbReference type="PANTHER" id="PTHR34039">
    <property type="entry name" value="UPF0102 PROTEIN YRAN"/>
    <property type="match status" value="1"/>
</dbReference>
<dbReference type="PANTHER" id="PTHR34039:SF1">
    <property type="entry name" value="UPF0102 PROTEIN YRAN"/>
    <property type="match status" value="1"/>
</dbReference>
<dbReference type="EMBL" id="BAAAPC010000011">
    <property type="protein sequence ID" value="GAA1999638.1"/>
    <property type="molecule type" value="Genomic_DNA"/>
</dbReference>
<dbReference type="Pfam" id="PF02021">
    <property type="entry name" value="UPF0102"/>
    <property type="match status" value="1"/>
</dbReference>
<evidence type="ECO:0000313" key="3">
    <source>
        <dbReference type="EMBL" id="GAA1999638.1"/>
    </source>
</evidence>
<gene>
    <name evidence="3" type="ORF">GCM10009799_28590</name>
</gene>
<dbReference type="InterPro" id="IPR011335">
    <property type="entry name" value="Restrct_endonuc-II-like"/>
</dbReference>
<evidence type="ECO:0000313" key="4">
    <source>
        <dbReference type="Proteomes" id="UP001501585"/>
    </source>
</evidence>
<evidence type="ECO:0000256" key="1">
    <source>
        <dbReference type="ARBA" id="ARBA00006738"/>
    </source>
</evidence>
<reference evidence="3 4" key="1">
    <citation type="journal article" date="2019" name="Int. J. Syst. Evol. Microbiol.">
        <title>The Global Catalogue of Microorganisms (GCM) 10K type strain sequencing project: providing services to taxonomists for standard genome sequencing and annotation.</title>
        <authorList>
            <consortium name="The Broad Institute Genomics Platform"/>
            <consortium name="The Broad Institute Genome Sequencing Center for Infectious Disease"/>
            <person name="Wu L."/>
            <person name="Ma J."/>
        </authorList>
    </citation>
    <scope>NUCLEOTIDE SEQUENCE [LARGE SCALE GENOMIC DNA]</scope>
    <source>
        <strain evidence="3 4">JCM 15313</strain>
    </source>
</reference>
<dbReference type="Proteomes" id="UP001501585">
    <property type="component" value="Unassembled WGS sequence"/>
</dbReference>
<dbReference type="RefSeq" id="WP_344162755.1">
    <property type="nucleotide sequence ID" value="NZ_BAAAPC010000011.1"/>
</dbReference>
<sequence length="126" mass="14275">MAVEVRAWVRRRRDLGQRGEELAAAFLERQGMRVLARNWRCPEGEIDIVARYGATLVIAEVKTRTSLRFGSPLEAVDRRKRDRLRSLARLWSARNGGAAARIRIDVVAVLVRSDGRTYIGHHKAVA</sequence>
<name>A0ABN2T612_9ACTN</name>
<dbReference type="HAMAP" id="MF_00048">
    <property type="entry name" value="UPF0102"/>
    <property type="match status" value="1"/>
</dbReference>
<dbReference type="NCBIfam" id="NF009150">
    <property type="entry name" value="PRK12497.1-3"/>
    <property type="match status" value="1"/>
</dbReference>
<dbReference type="SUPFAM" id="SSF52980">
    <property type="entry name" value="Restriction endonuclease-like"/>
    <property type="match status" value="1"/>
</dbReference>